<dbReference type="SUPFAM" id="SSF49899">
    <property type="entry name" value="Concanavalin A-like lectins/glucanases"/>
    <property type="match status" value="1"/>
</dbReference>
<accession>M1HUA8</accession>
<evidence type="ECO:0000259" key="1">
    <source>
        <dbReference type="PROSITE" id="PS51762"/>
    </source>
</evidence>
<dbReference type="CDD" id="cd08023">
    <property type="entry name" value="GH16_laminarinase_like"/>
    <property type="match status" value="1"/>
</dbReference>
<dbReference type="GO" id="GO:0004553">
    <property type="term" value="F:hydrolase activity, hydrolyzing O-glycosyl compounds"/>
    <property type="evidence" value="ECO:0007669"/>
    <property type="project" value="InterPro"/>
</dbReference>
<organismHost>
    <name type="scientific">Chlorella</name>
    <dbReference type="NCBI Taxonomy" id="3071"/>
</organismHost>
<dbReference type="InterPro" id="IPR000757">
    <property type="entry name" value="Beta-glucanase-like"/>
</dbReference>
<evidence type="ECO:0000313" key="3">
    <source>
        <dbReference type="Proteomes" id="UP000247091"/>
    </source>
</evidence>
<dbReference type="EMBL" id="JX997169">
    <property type="protein sequence ID" value="AGE53769.1"/>
    <property type="molecule type" value="Genomic_DNA"/>
</dbReference>
<dbReference type="PROSITE" id="PS51762">
    <property type="entry name" value="GH16_2"/>
    <property type="match status" value="1"/>
</dbReference>
<dbReference type="Proteomes" id="UP000247091">
    <property type="component" value="Segment"/>
</dbReference>
<protein>
    <submittedName>
        <fullName evidence="2">(1-3)-beta-glucanase</fullName>
    </submittedName>
</protein>
<name>M1HUA8_PBCVI</name>
<reference evidence="2 3" key="1">
    <citation type="submission" date="2012-10" db="EMBL/GenBank/DDBJ databases">
        <title>Towards defining the chloroviruses: a genomic journey through a genus of large DNA viruses.</title>
        <authorList>
            <person name="Jeanniard A."/>
            <person name="Dunigan D.D."/>
            <person name="Gurnon J.R."/>
            <person name="Agarkova I."/>
            <person name="Kang M."/>
            <person name="Vitek J."/>
            <person name="Duncan G."/>
            <person name="McClung O.W."/>
            <person name="Larsen M."/>
            <person name="Claverie J.-M."/>
            <person name="Van Etten J.L."/>
            <person name="Blanc G."/>
        </authorList>
    </citation>
    <scope>NUCLEOTIDE SEQUENCE [LARGE SCALE GENOMIC DNA]</scope>
</reference>
<dbReference type="Gene3D" id="2.60.120.200">
    <property type="match status" value="1"/>
</dbReference>
<feature type="domain" description="GH16" evidence="1">
    <location>
        <begin position="71"/>
        <end position="360"/>
    </location>
</feature>
<proteinExistence type="predicted"/>
<sequence>MLSKAIIIAIVLGALTIGGAVAAGVILSSHNGGDSTYYDNPNEFMTKSTNDVVGNTTWVDTTQINVNTDGETVSNSTGPTISPNYIVTNNATSNTTRVPIWWDEFDGDSINKKHWTIIDYPGRTGYGNKERQTYQKDNVYVNDGAMHILAHRDHDDWFSGRVESKGAWTPGMILGDKLVTKIYFESNILIPESGNGLWPGFWFFPKEYVYGEYAASGEIDAMELRDDYTSLTSGIHYGGPEKKGYDGVKNLRNMTRTSNEDGSSFENRSFVFGVEWTLDTIVFLVNGVETTRRHSKAIEPENGWFSAASNAEISSPFDIPFKTIYNIAVGGNFPQYEPDETTPDEVLMVVDYFRVFADFA</sequence>
<organism evidence="2 3">
    <name type="scientific">Paramecium bursaria Chlorella virus IL3A</name>
    <name type="common">PBCV-IL3A</name>
    <dbReference type="NCBI Taxonomy" id="46019"/>
    <lineage>
        <taxon>Viruses</taxon>
        <taxon>Varidnaviria</taxon>
        <taxon>Bamfordvirae</taxon>
        <taxon>Nucleocytoviricota</taxon>
        <taxon>Megaviricetes</taxon>
        <taxon>Algavirales</taxon>
        <taxon>Phycodnaviridae</taxon>
        <taxon>Chlorovirus</taxon>
        <taxon>Chlorovirus illinoense</taxon>
    </lineage>
</organism>
<dbReference type="GO" id="GO:0005975">
    <property type="term" value="P:carbohydrate metabolic process"/>
    <property type="evidence" value="ECO:0007669"/>
    <property type="project" value="InterPro"/>
</dbReference>
<dbReference type="InterPro" id="IPR013320">
    <property type="entry name" value="ConA-like_dom_sf"/>
</dbReference>
<gene>
    <name evidence="2" type="primary">IL-3A_097L</name>
    <name evidence="2" type="ORF">PBCVIL3A_097L</name>
</gene>
<evidence type="ECO:0000313" key="2">
    <source>
        <dbReference type="EMBL" id="AGE53769.1"/>
    </source>
</evidence>